<proteinExistence type="predicted"/>
<dbReference type="STRING" id="660470.Theba_0975"/>
<evidence type="ECO:0000313" key="2">
    <source>
        <dbReference type="Proteomes" id="UP000002881"/>
    </source>
</evidence>
<keyword evidence="2" id="KW-1185">Reference proteome</keyword>
<protein>
    <submittedName>
        <fullName evidence="1">Uncharacterized protein</fullName>
    </submittedName>
</protein>
<dbReference type="HOGENOM" id="CLU_1233832_0_0_0"/>
<evidence type="ECO:0000313" key="1">
    <source>
        <dbReference type="EMBL" id="AFK06681.1"/>
    </source>
</evidence>
<accession>I2F428</accession>
<dbReference type="GeneID" id="87106807"/>
<gene>
    <name evidence="1" type="ORF">Theba_0975</name>
</gene>
<name>I2F428_9BACT</name>
<reference evidence="1 2" key="1">
    <citation type="journal article" date="2012" name="Genome Biol. Evol.">
        <title>Genome Sequence of the Mesophilic Thermotogales Bacterium Mesotoga prima MesG1.Ag.4.2 Reveals the Largest Thermotogales Genome To Date.</title>
        <authorList>
            <person name="Zhaxybayeva O."/>
            <person name="Swithers K.S."/>
            <person name="Foght J."/>
            <person name="Green A.G."/>
            <person name="Bruce D."/>
            <person name="Detter C."/>
            <person name="Han S."/>
            <person name="Teshima H."/>
            <person name="Han J."/>
            <person name="Woyke T."/>
            <person name="Pitluck S."/>
            <person name="Nolan M."/>
            <person name="Ivanova N."/>
            <person name="Pati A."/>
            <person name="Land M.L."/>
            <person name="Dlutek M."/>
            <person name="Doolittle W.F."/>
            <person name="Noll K.M."/>
            <person name="Nesbo C.L."/>
        </authorList>
    </citation>
    <scope>NUCLEOTIDE SEQUENCE [LARGE SCALE GENOMIC DNA]</scope>
    <source>
        <strain evidence="2">mesG1.Ag.4.2</strain>
    </source>
</reference>
<dbReference type="InterPro" id="IPR045706">
    <property type="entry name" value="DUF6062"/>
</dbReference>
<dbReference type="RefSeq" id="WP_006492705.1">
    <property type="nucleotide sequence ID" value="NC_017934.1"/>
</dbReference>
<dbReference type="KEGG" id="mpg:Theba_0975"/>
<sequence>MLLKADNVLESEIISLLEEGELCPVCRSMEKSVDGWIVGAFSNLLHNEGARMELRRNGLCTVHLKRIVEVAKERSEVGSLAVSIMFKEILAAQVSWLDEKDVGFLSRKKPKSGSCVLCSVASNSERIYLSAFVKFLQRDEVQRSYENSRSVFCVNHSRYIIKNMRNSCGQWLAGTQRNKYEDLTAEMENYISKHDYRNTTPVGQERHAWLNASKLIGERDAKNS</sequence>
<organism evidence="1 2">
    <name type="scientific">Mesotoga prima MesG1.Ag.4.2</name>
    <dbReference type="NCBI Taxonomy" id="660470"/>
    <lineage>
        <taxon>Bacteria</taxon>
        <taxon>Thermotogati</taxon>
        <taxon>Thermotogota</taxon>
        <taxon>Thermotogae</taxon>
        <taxon>Kosmotogales</taxon>
        <taxon>Kosmotogaceae</taxon>
        <taxon>Mesotoga</taxon>
    </lineage>
</organism>
<dbReference type="EMBL" id="CP003532">
    <property type="protein sequence ID" value="AFK06681.1"/>
    <property type="molecule type" value="Genomic_DNA"/>
</dbReference>
<dbReference type="Pfam" id="PF19538">
    <property type="entry name" value="DUF6062"/>
    <property type="match status" value="1"/>
</dbReference>
<dbReference type="AlphaFoldDB" id="I2F428"/>
<dbReference type="eggNOG" id="ENOG50330XX">
    <property type="taxonomic scope" value="Bacteria"/>
</dbReference>
<dbReference type="Proteomes" id="UP000002881">
    <property type="component" value="Chromosome"/>
</dbReference>